<comment type="caution">
    <text evidence="2">The sequence shown here is derived from an EMBL/GenBank/DDBJ whole genome shotgun (WGS) entry which is preliminary data.</text>
</comment>
<protein>
    <recommendedName>
        <fullName evidence="4">Secreted protein</fullName>
    </recommendedName>
</protein>
<dbReference type="AlphaFoldDB" id="A0A0B8QCR0"/>
<feature type="signal peptide" evidence="1">
    <location>
        <begin position="1"/>
        <end position="25"/>
    </location>
</feature>
<reference evidence="2 3" key="1">
    <citation type="submission" date="2015-01" db="EMBL/GenBank/DDBJ databases">
        <title>Vibrio sp. C94 JCM 19241 whole genome shotgun sequence.</title>
        <authorList>
            <person name="Sawabe T."/>
            <person name="Meirelles P."/>
            <person name="Feng G."/>
            <person name="Sayaka M."/>
            <person name="Hattori M."/>
            <person name="Ohkuma M."/>
        </authorList>
    </citation>
    <scope>NUCLEOTIDE SEQUENCE [LARGE SCALE GENOMIC DNA]</scope>
    <source>
        <strain evidence="3">JCM 19241</strain>
    </source>
</reference>
<proteinExistence type="predicted"/>
<dbReference type="STRING" id="1481914.JCM19241_1085"/>
<accession>A0A0B8QCR0</accession>
<feature type="chain" id="PRO_5002137589" description="Secreted protein" evidence="1">
    <location>
        <begin position="26"/>
        <end position="108"/>
    </location>
</feature>
<evidence type="ECO:0000313" key="3">
    <source>
        <dbReference type="Proteomes" id="UP000031666"/>
    </source>
</evidence>
<reference evidence="2 3" key="2">
    <citation type="submission" date="2015-01" db="EMBL/GenBank/DDBJ databases">
        <authorList>
            <consortium name="NBRP consortium"/>
            <person name="Sawabe T."/>
            <person name="Meirelles P."/>
            <person name="Feng G."/>
            <person name="Sayaka M."/>
            <person name="Hattori M."/>
            <person name="Ohkuma M."/>
        </authorList>
    </citation>
    <scope>NUCLEOTIDE SEQUENCE [LARGE SCALE GENOMIC DNA]</scope>
    <source>
        <strain evidence="3">JCM 19241</strain>
    </source>
</reference>
<keyword evidence="1" id="KW-0732">Signal</keyword>
<organism evidence="2 3">
    <name type="scientific">Vibrio ishigakensis</name>
    <dbReference type="NCBI Taxonomy" id="1481914"/>
    <lineage>
        <taxon>Bacteria</taxon>
        <taxon>Pseudomonadati</taxon>
        <taxon>Pseudomonadota</taxon>
        <taxon>Gammaproteobacteria</taxon>
        <taxon>Vibrionales</taxon>
        <taxon>Vibrionaceae</taxon>
        <taxon>Vibrio</taxon>
    </lineage>
</organism>
<evidence type="ECO:0000256" key="1">
    <source>
        <dbReference type="SAM" id="SignalP"/>
    </source>
</evidence>
<evidence type="ECO:0008006" key="4">
    <source>
        <dbReference type="Google" id="ProtNLM"/>
    </source>
</evidence>
<dbReference type="EMBL" id="BBSC01000003">
    <property type="protein sequence ID" value="GAM74742.1"/>
    <property type="molecule type" value="Genomic_DNA"/>
</dbReference>
<evidence type="ECO:0000313" key="2">
    <source>
        <dbReference type="EMBL" id="GAM74742.1"/>
    </source>
</evidence>
<gene>
    <name evidence="2" type="ORF">JCM19241_1085</name>
</gene>
<dbReference type="Proteomes" id="UP000031666">
    <property type="component" value="Unassembled WGS sequence"/>
</dbReference>
<name>A0A0B8QCR0_9VIBR</name>
<sequence length="108" mass="12018">MLFISALSWVLVTLMPVINAHGSNAGVWASLCTLNGFKLVQIEEANPHTQQHAKPCPFSHFSSFHQHKLKLTPPRESQSLVVDGEYSHPSLAVRFEQQTPRAPPSLFT</sequence>